<dbReference type="Proteomes" id="UP001556367">
    <property type="component" value="Unassembled WGS sequence"/>
</dbReference>
<feature type="transmembrane region" description="Helical" evidence="2">
    <location>
        <begin position="670"/>
        <end position="691"/>
    </location>
</feature>
<keyword evidence="2" id="KW-0472">Membrane</keyword>
<proteinExistence type="predicted"/>
<accession>A0ABR3JLF2</accession>
<evidence type="ECO:0000256" key="1">
    <source>
        <dbReference type="SAM" id="MobiDB-lite"/>
    </source>
</evidence>
<sequence>MALLPVRLIQYLLRIWTLLTTSRHRYSIFQRLRLLSASAWRFIKLLWSRHFRKSRTTSSTTNDEKFDDPHPPWPSSTSYRQEFPYNAVCESRVPPQLNVANQLGIVVQPPSPKLSTRSSSSSGDIGITVVQADDDPLNASEAPIRRPATRSHSPSLNSPNRSMLSIPRSSRPSSVASTASVASRRSLHSIITDRGINPIASALALGGGDCASIGPSKLGEDIECMVALDLLRYIRKFTIGEPISTFTIKPLKSVLESTPGPKEWTRYVHPDGAPYYHHEEKRIFTDSNLLNEEVLAKVEHYIFRFEDWIRAHNFEIPNDAELVLQVLRDDKRQSDVDDGFQCGYYYAQHSSRSLFWLEDNNTSQMFDARFKEAIVSESHAQLGLSVSYWQHWEYFSCTQTVTPDILNELSDNLVTMLVDVTGSSYSNSPFSIADLQIYLAVIREARKMLDTPRRGSPWFVGRLFSQIQHQRFIDFFGQHGARLYRNDSVFTAGGSVLKRTRLINTLSPFLFSAPDVHLANLGKVFTDDNISITLFNQFISKLHGEWQDFVINAAVLLAANMAFLAIQSVDNEPGALYRSPAQIASYLSTVASISSIAMGLLLTRQTRNMEREIASEAATYLYRAKTDWFGHEPLAIMYSLPFVFLMYAMVFFMVAFSLLCFLEAGRVTKIIFGAFWAFCLTMIAWTIYLNWEKPEALDDWLNGTRPRQILADCHHWLREYVRELPNRYKLRPSEDPEAAGR</sequence>
<keyword evidence="2" id="KW-1133">Transmembrane helix</keyword>
<gene>
    <name evidence="3" type="ORF">HGRIS_002699</name>
</gene>
<feature type="compositionally biased region" description="Low complexity" evidence="1">
    <location>
        <begin position="161"/>
        <end position="180"/>
    </location>
</feature>
<reference evidence="4" key="1">
    <citation type="submission" date="2024-06" db="EMBL/GenBank/DDBJ databases">
        <title>Multi-omics analyses provide insights into the biosynthesis of the anticancer antibiotic pleurotin in Hohenbuehelia grisea.</title>
        <authorList>
            <person name="Weaver J.A."/>
            <person name="Alberti F."/>
        </authorList>
    </citation>
    <scope>NUCLEOTIDE SEQUENCE [LARGE SCALE GENOMIC DNA]</scope>
    <source>
        <strain evidence="4">T-177</strain>
    </source>
</reference>
<comment type="caution">
    <text evidence="3">The sequence shown here is derived from an EMBL/GenBank/DDBJ whole genome shotgun (WGS) entry which is preliminary data.</text>
</comment>
<organism evidence="3 4">
    <name type="scientific">Hohenbuehelia grisea</name>
    <dbReference type="NCBI Taxonomy" id="104357"/>
    <lineage>
        <taxon>Eukaryota</taxon>
        <taxon>Fungi</taxon>
        <taxon>Dikarya</taxon>
        <taxon>Basidiomycota</taxon>
        <taxon>Agaricomycotina</taxon>
        <taxon>Agaricomycetes</taxon>
        <taxon>Agaricomycetidae</taxon>
        <taxon>Agaricales</taxon>
        <taxon>Pleurotineae</taxon>
        <taxon>Pleurotaceae</taxon>
        <taxon>Hohenbuehelia</taxon>
    </lineage>
</organism>
<protein>
    <submittedName>
        <fullName evidence="3">Uncharacterized protein</fullName>
    </submittedName>
</protein>
<feature type="transmembrane region" description="Helical" evidence="2">
    <location>
        <begin position="642"/>
        <end position="664"/>
    </location>
</feature>
<feature type="compositionally biased region" description="Polar residues" evidence="1">
    <location>
        <begin position="150"/>
        <end position="160"/>
    </location>
</feature>
<evidence type="ECO:0000256" key="2">
    <source>
        <dbReference type="SAM" id="Phobius"/>
    </source>
</evidence>
<keyword evidence="2" id="KW-0812">Transmembrane</keyword>
<dbReference type="EMBL" id="JASNQZ010000006">
    <property type="protein sequence ID" value="KAL0956562.1"/>
    <property type="molecule type" value="Genomic_DNA"/>
</dbReference>
<evidence type="ECO:0000313" key="3">
    <source>
        <dbReference type="EMBL" id="KAL0956562.1"/>
    </source>
</evidence>
<name>A0ABR3JLF2_9AGAR</name>
<evidence type="ECO:0000313" key="4">
    <source>
        <dbReference type="Proteomes" id="UP001556367"/>
    </source>
</evidence>
<keyword evidence="4" id="KW-1185">Reference proteome</keyword>
<feature type="region of interest" description="Disordered" evidence="1">
    <location>
        <begin position="129"/>
        <end position="180"/>
    </location>
</feature>